<dbReference type="GO" id="GO:0009897">
    <property type="term" value="C:external side of plasma membrane"/>
    <property type="evidence" value="ECO:0000318"/>
    <property type="project" value="GO_Central"/>
</dbReference>
<evidence type="ECO:0000259" key="8">
    <source>
        <dbReference type="Pfam" id="PF24612"/>
    </source>
</evidence>
<keyword evidence="10" id="KW-1185">Reference proteome</keyword>
<comment type="caution">
    <text evidence="9">The sequence shown here is derived from an EMBL/GenBank/DDBJ whole genome shotgun (WGS) entry which is preliminary data.</text>
</comment>
<protein>
    <submittedName>
        <fullName evidence="9">Immunoglobulin E-set domain-containing protein</fullName>
    </submittedName>
</protein>
<dbReference type="PaxDb" id="44689-DDB0304808"/>
<dbReference type="Pfam" id="PF01833">
    <property type="entry name" value="TIG"/>
    <property type="match status" value="1"/>
</dbReference>
<keyword evidence="5" id="KW-1133">Transmembrane helix</keyword>
<dbReference type="InterPro" id="IPR057594">
    <property type="entry name" value="TgrO1-like_Ig"/>
</dbReference>
<accession>Q54ZD2</accession>
<evidence type="ECO:0000256" key="6">
    <source>
        <dbReference type="SAM" id="SignalP"/>
    </source>
</evidence>
<evidence type="ECO:0000256" key="3">
    <source>
        <dbReference type="ARBA" id="ARBA00023136"/>
    </source>
</evidence>
<evidence type="ECO:0000259" key="7">
    <source>
        <dbReference type="Pfam" id="PF01833"/>
    </source>
</evidence>
<evidence type="ECO:0000256" key="1">
    <source>
        <dbReference type="ARBA" id="ARBA00004370"/>
    </source>
</evidence>
<dbReference type="InParanoid" id="Q54ZD2"/>
<evidence type="ECO:0000313" key="9">
    <source>
        <dbReference type="EMBL" id="EAL68631.1"/>
    </source>
</evidence>
<dbReference type="EMBL" id="AAFI02000020">
    <property type="protein sequence ID" value="EAL68631.1"/>
    <property type="molecule type" value="Genomic_DNA"/>
</dbReference>
<dbReference type="GO" id="GO:0031152">
    <property type="term" value="P:aggregation involved in sorocarp development"/>
    <property type="evidence" value="ECO:0000318"/>
    <property type="project" value="GO_Central"/>
</dbReference>
<dbReference type="RefSeq" id="XP_642565.1">
    <property type="nucleotide sequence ID" value="XM_637473.1"/>
</dbReference>
<reference evidence="9 10" key="1">
    <citation type="journal article" date="2005" name="Nature">
        <title>The genome of the social amoeba Dictyostelium discoideum.</title>
        <authorList>
            <consortium name="The Dictyostelium discoideum Sequencing Consortium"/>
            <person name="Eichinger L."/>
            <person name="Pachebat J.A."/>
            <person name="Glockner G."/>
            <person name="Rajandream M.A."/>
            <person name="Sucgang R."/>
            <person name="Berriman M."/>
            <person name="Song J."/>
            <person name="Olsen R."/>
            <person name="Szafranski K."/>
            <person name="Xu Q."/>
            <person name="Tunggal B."/>
            <person name="Kummerfeld S."/>
            <person name="Madera M."/>
            <person name="Konfortov B.A."/>
            <person name="Rivero F."/>
            <person name="Bankier A.T."/>
            <person name="Lehmann R."/>
            <person name="Hamlin N."/>
            <person name="Davies R."/>
            <person name="Gaudet P."/>
            <person name="Fey P."/>
            <person name="Pilcher K."/>
            <person name="Chen G."/>
            <person name="Saunders D."/>
            <person name="Sodergren E."/>
            <person name="Davis P."/>
            <person name="Kerhornou A."/>
            <person name="Nie X."/>
            <person name="Hall N."/>
            <person name="Anjard C."/>
            <person name="Hemphill L."/>
            <person name="Bason N."/>
            <person name="Farbrother P."/>
            <person name="Desany B."/>
            <person name="Just E."/>
            <person name="Morio T."/>
            <person name="Rost R."/>
            <person name="Churcher C."/>
            <person name="Cooper J."/>
            <person name="Haydock S."/>
            <person name="van Driessche N."/>
            <person name="Cronin A."/>
            <person name="Goodhead I."/>
            <person name="Muzny D."/>
            <person name="Mourier T."/>
            <person name="Pain A."/>
            <person name="Lu M."/>
            <person name="Harper D."/>
            <person name="Lindsay R."/>
            <person name="Hauser H."/>
            <person name="James K."/>
            <person name="Quiles M."/>
            <person name="Madan Babu M."/>
            <person name="Saito T."/>
            <person name="Buchrieser C."/>
            <person name="Wardroper A."/>
            <person name="Felder M."/>
            <person name="Thangavelu M."/>
            <person name="Johnson D."/>
            <person name="Knights A."/>
            <person name="Loulseged H."/>
            <person name="Mungall K."/>
            <person name="Oliver K."/>
            <person name="Price C."/>
            <person name="Quail M.A."/>
            <person name="Urushihara H."/>
            <person name="Hernandez J."/>
            <person name="Rabbinowitsch E."/>
            <person name="Steffen D."/>
            <person name="Sanders M."/>
            <person name="Ma J."/>
            <person name="Kohara Y."/>
            <person name="Sharp S."/>
            <person name="Simmonds M."/>
            <person name="Spiegler S."/>
            <person name="Tivey A."/>
            <person name="Sugano S."/>
            <person name="White B."/>
            <person name="Walker D."/>
            <person name="Woodward J."/>
            <person name="Winckler T."/>
            <person name="Tanaka Y."/>
            <person name="Shaulsky G."/>
            <person name="Schleicher M."/>
            <person name="Weinstock G."/>
            <person name="Rosenthal A."/>
            <person name="Cox E.C."/>
            <person name="Chisholm R.L."/>
            <person name="Gibbs R."/>
            <person name="Loomis W.F."/>
            <person name="Platzer M."/>
            <person name="Kay R.R."/>
            <person name="Williams J."/>
            <person name="Dear P.H."/>
            <person name="Noegel A.A."/>
            <person name="Barrell B."/>
            <person name="Kuspa A."/>
        </authorList>
    </citation>
    <scope>NUCLEOTIDE SEQUENCE [LARGE SCALE GENOMIC DNA]</scope>
    <source>
        <strain evidence="9 10">AX4</strain>
    </source>
</reference>
<feature type="domain" description="TgrO1-like immunoglobulin-like" evidence="8">
    <location>
        <begin position="118"/>
        <end position="196"/>
    </location>
</feature>
<feature type="signal peptide" evidence="6">
    <location>
        <begin position="1"/>
        <end position="19"/>
    </location>
</feature>
<dbReference type="InterPro" id="IPR002909">
    <property type="entry name" value="IPT_dom"/>
</dbReference>
<dbReference type="dictyBase" id="DDB_G0277627">
    <property type="gene designation" value="tgrR2"/>
</dbReference>
<dbReference type="KEGG" id="ddi:DDB_G0277627"/>
<name>Q54ZD2_DICDI</name>
<dbReference type="GeneID" id="8621127"/>
<feature type="domain" description="IPT/TIG" evidence="7">
    <location>
        <begin position="273"/>
        <end position="349"/>
    </location>
</feature>
<dbReference type="PhylomeDB" id="Q54ZD2"/>
<feature type="transmembrane region" description="Helical" evidence="5">
    <location>
        <begin position="786"/>
        <end position="809"/>
    </location>
</feature>
<evidence type="ECO:0000256" key="2">
    <source>
        <dbReference type="ARBA" id="ARBA00022729"/>
    </source>
</evidence>
<dbReference type="InterPro" id="IPR052014">
    <property type="entry name" value="Dictyostelium_Tiger"/>
</dbReference>
<keyword evidence="3 5" id="KW-0472">Membrane</keyword>
<dbReference type="GO" id="GO:0098742">
    <property type="term" value="P:cell-cell adhesion via plasma-membrane adhesion molecules"/>
    <property type="evidence" value="ECO:0000318"/>
    <property type="project" value="GO_Central"/>
</dbReference>
<dbReference type="Pfam" id="PF24612">
    <property type="entry name" value="Ig_TgrO1"/>
    <property type="match status" value="1"/>
</dbReference>
<sequence length="851" mass="94542">MKLIIFIIFIYLFIIPIFSQPNPKSFLNTDTTITFEWNLNDNNYYTKWIIIRPNDAKLEMPFNCVKGETSLKCVYTNSDSTVNQLYGKNVTACINSLGGNCDTPLSPLHYPTPILKSPIPEIPVDGGEVVITGSFLKFVESPNYYEIVGTENKITFIDDLTKQEFNPTNVTLRFPSGCGLNKSLLLPNDQKIPFNYKKSNITSSSLISDNVVELIGTNFCKDQSISFDGKLIPSSDVKILSSTKLQFNIVQEYSSTGTPITIGDSEVKLVFPPIVNSYDPFCGLDGIVVIHGKRLKSNNPNSEITVKVENTNCNVLSGASNTTYLQCHIESGYDKNLIVRIDNIASQPIMFYYEQPIIYKTTIVENTVNIDGFCLSKINDIQVDGTTKNNKTKPLSTSDSKVTFNLDPQYYGETFITISNEKYTATTNVTAKLFAKVSENPKAGDKGILLDIYYNDPQGTLKCNDKSKLTGSEVKDYTFEINPICGTINLTLTDGTNEFTFQATSMPGSIDKCELLSNGETRCNGSYLVPDEFTSPVGTVKFAGKNVKTTFLNSTIFTFTTLDDMYAGDLYLDSCVISKKTEYKLEPVILSYDANGFSKTGGVASFTGKYFVLNSNHMKIQNCGNNQTSQCTVTSHTIIDCPISIDGPRDRTCYLTKDDNSSILIGDQKDGSFIISFGEPIPIASTSLGIEGGSLIIFGKNFYNTTDYPLLVSVGNVTCNNPILVDESNIHCTLAPNSNTNLFGTIFDNLQDVNVTLAGRSGVGKIFSYSRNLIATTTNDNSFNSMYIITAIVILIGLIVAYLQFTYYYKKNRKDFISNYKIIRKQCKKQQHYVRPHLQMTEKRSQSFANY</sequence>
<keyword evidence="4" id="KW-0325">Glycoprotein</keyword>
<dbReference type="PANTHER" id="PTHR31341:SF4">
    <property type="entry name" value="IPT_TIG DOMAIN-CONTAINING PROTEIN-RELATED"/>
    <property type="match status" value="1"/>
</dbReference>
<evidence type="ECO:0000313" key="10">
    <source>
        <dbReference type="Proteomes" id="UP000002195"/>
    </source>
</evidence>
<dbReference type="VEuPathDB" id="AmoebaDB:DDB_G0277627"/>
<keyword evidence="5" id="KW-0812">Transmembrane</keyword>
<comment type="subcellular location">
    <subcellularLocation>
        <location evidence="1">Membrane</location>
    </subcellularLocation>
</comment>
<proteinExistence type="predicted"/>
<dbReference type="Proteomes" id="UP000002195">
    <property type="component" value="Unassembled WGS sequence"/>
</dbReference>
<dbReference type="PANTHER" id="PTHR31341">
    <property type="entry name" value="IPT/TIG DOMAIN-CONTAINING PROTEIN-RELATED-RELATED"/>
    <property type="match status" value="1"/>
</dbReference>
<dbReference type="STRING" id="44689.Q54ZD2"/>
<organism evidence="9 10">
    <name type="scientific">Dictyostelium discoideum</name>
    <name type="common">Social amoeba</name>
    <dbReference type="NCBI Taxonomy" id="44689"/>
    <lineage>
        <taxon>Eukaryota</taxon>
        <taxon>Amoebozoa</taxon>
        <taxon>Evosea</taxon>
        <taxon>Eumycetozoa</taxon>
        <taxon>Dictyostelia</taxon>
        <taxon>Dictyosteliales</taxon>
        <taxon>Dictyosteliaceae</taxon>
        <taxon>Dictyostelium</taxon>
    </lineage>
</organism>
<evidence type="ECO:0000256" key="4">
    <source>
        <dbReference type="ARBA" id="ARBA00023180"/>
    </source>
</evidence>
<keyword evidence="2 6" id="KW-0732">Signal</keyword>
<dbReference type="HOGENOM" id="CLU_009950_0_0_1"/>
<feature type="chain" id="PRO_5004250004" evidence="6">
    <location>
        <begin position="20"/>
        <end position="851"/>
    </location>
</feature>
<dbReference type="AlphaFoldDB" id="Q54ZD2"/>
<gene>
    <name evidence="9" type="primary">tgrR2</name>
    <name evidence="9" type="ORF">DDB_G0277627</name>
</gene>
<evidence type="ECO:0000256" key="5">
    <source>
        <dbReference type="SAM" id="Phobius"/>
    </source>
</evidence>